<comment type="caution">
    <text evidence="1">The sequence shown here is derived from an EMBL/GenBank/DDBJ whole genome shotgun (WGS) entry which is preliminary data.</text>
</comment>
<accession>A0ACC0ISZ0</accession>
<protein>
    <submittedName>
        <fullName evidence="1">Uncharacterized protein</fullName>
    </submittedName>
</protein>
<organism evidence="1 2">
    <name type="scientific">Camellia lanceoleosa</name>
    <dbReference type="NCBI Taxonomy" id="1840588"/>
    <lineage>
        <taxon>Eukaryota</taxon>
        <taxon>Viridiplantae</taxon>
        <taxon>Streptophyta</taxon>
        <taxon>Embryophyta</taxon>
        <taxon>Tracheophyta</taxon>
        <taxon>Spermatophyta</taxon>
        <taxon>Magnoliopsida</taxon>
        <taxon>eudicotyledons</taxon>
        <taxon>Gunneridae</taxon>
        <taxon>Pentapetalae</taxon>
        <taxon>asterids</taxon>
        <taxon>Ericales</taxon>
        <taxon>Theaceae</taxon>
        <taxon>Camellia</taxon>
    </lineage>
</organism>
<evidence type="ECO:0000313" key="1">
    <source>
        <dbReference type="EMBL" id="KAI8028050.1"/>
    </source>
</evidence>
<proteinExistence type="predicted"/>
<sequence length="118" mass="14029">MEGIMGGSEMGMGPVLTMSGRSEMGYPYPNYTEMEKRQLFLRSYQFSRKKSVAERIKGSFFRVKRVVWSRLRSARKIRKIVWFRLRYGLFYSTRKRKFLRLHNPNTTTTTSWSSSCFS</sequence>
<dbReference type="EMBL" id="CM045760">
    <property type="protein sequence ID" value="KAI8028050.1"/>
    <property type="molecule type" value="Genomic_DNA"/>
</dbReference>
<gene>
    <name evidence="1" type="ORF">LOK49_LG02G02522</name>
</gene>
<keyword evidence="2" id="KW-1185">Reference proteome</keyword>
<evidence type="ECO:0000313" key="2">
    <source>
        <dbReference type="Proteomes" id="UP001060215"/>
    </source>
</evidence>
<dbReference type="Proteomes" id="UP001060215">
    <property type="component" value="Chromosome 3"/>
</dbReference>
<name>A0ACC0ISZ0_9ERIC</name>
<reference evidence="1 2" key="1">
    <citation type="journal article" date="2022" name="Plant J.">
        <title>Chromosome-level genome of Camellia lanceoleosa provides a valuable resource for understanding genome evolution and self-incompatibility.</title>
        <authorList>
            <person name="Gong W."/>
            <person name="Xiao S."/>
            <person name="Wang L."/>
            <person name="Liao Z."/>
            <person name="Chang Y."/>
            <person name="Mo W."/>
            <person name="Hu G."/>
            <person name="Li W."/>
            <person name="Zhao G."/>
            <person name="Zhu H."/>
            <person name="Hu X."/>
            <person name="Ji K."/>
            <person name="Xiang X."/>
            <person name="Song Q."/>
            <person name="Yuan D."/>
            <person name="Jin S."/>
            <person name="Zhang L."/>
        </authorList>
    </citation>
    <scope>NUCLEOTIDE SEQUENCE [LARGE SCALE GENOMIC DNA]</scope>
    <source>
        <strain evidence="1">SQ_2022a</strain>
    </source>
</reference>